<reference evidence="2" key="3">
    <citation type="submission" date="2025-09" db="UniProtKB">
        <authorList>
            <consortium name="Ensembl"/>
        </authorList>
    </citation>
    <scope>IDENTIFICATION</scope>
</reference>
<evidence type="ECO:0000313" key="2">
    <source>
        <dbReference type="Ensembl" id="ENSFALP00000020160.1"/>
    </source>
</evidence>
<reference evidence="2 3" key="1">
    <citation type="journal article" date="2012" name="Nature">
        <title>The genomic landscape of species divergence in Ficedula flycatchers.</title>
        <authorList>
            <person name="Ellegren H."/>
            <person name="Smeds L."/>
            <person name="Burri R."/>
            <person name="Olason P.I."/>
            <person name="Backstrom N."/>
            <person name="Kawakami T."/>
            <person name="Kunstner A."/>
            <person name="Makinen H."/>
            <person name="Nadachowska-Brzyska K."/>
            <person name="Qvarnstrom A."/>
            <person name="Uebbing S."/>
            <person name="Wolf J.B."/>
        </authorList>
    </citation>
    <scope>NUCLEOTIDE SEQUENCE [LARGE SCALE GENOMIC DNA]</scope>
</reference>
<dbReference type="Proteomes" id="UP000016665">
    <property type="component" value="Chromosome 15"/>
</dbReference>
<dbReference type="Ensembl" id="ENSFALT00000036539.1">
    <property type="protein sequence ID" value="ENSFALP00000020160.1"/>
    <property type="gene ID" value="ENSFALG00000022965.1"/>
</dbReference>
<organism evidence="2 3">
    <name type="scientific">Ficedula albicollis</name>
    <name type="common">Collared flycatcher</name>
    <name type="synonym">Muscicapa albicollis</name>
    <dbReference type="NCBI Taxonomy" id="59894"/>
    <lineage>
        <taxon>Eukaryota</taxon>
        <taxon>Metazoa</taxon>
        <taxon>Chordata</taxon>
        <taxon>Craniata</taxon>
        <taxon>Vertebrata</taxon>
        <taxon>Euteleostomi</taxon>
        <taxon>Archelosauria</taxon>
        <taxon>Archosauria</taxon>
        <taxon>Dinosauria</taxon>
        <taxon>Saurischia</taxon>
        <taxon>Theropoda</taxon>
        <taxon>Coelurosauria</taxon>
        <taxon>Aves</taxon>
        <taxon>Neognathae</taxon>
        <taxon>Neoaves</taxon>
        <taxon>Telluraves</taxon>
        <taxon>Australaves</taxon>
        <taxon>Passeriformes</taxon>
        <taxon>Muscicapidae</taxon>
        <taxon>Ficedula</taxon>
    </lineage>
</organism>
<name>A0A803VBQ4_FICAL</name>
<feature type="region of interest" description="Disordered" evidence="1">
    <location>
        <begin position="77"/>
        <end position="111"/>
    </location>
</feature>
<keyword evidence="3" id="KW-1185">Reference proteome</keyword>
<evidence type="ECO:0000313" key="3">
    <source>
        <dbReference type="Proteomes" id="UP000016665"/>
    </source>
</evidence>
<sequence>MGILESSLPMQFFMMLQRVPAQPSPLPWLHPSRTPPSHSAQPTHAVLQVPVLGVALAGPAQVAARTPVGREQQLLSTAQGRAGQGTPRAGAASPHSISLHHPRRLPGKKRGCAWVSGGDSKDRMLQKGFSAAALGAQRYSALSPSLVM</sequence>
<proteinExistence type="predicted"/>
<reference evidence="2" key="2">
    <citation type="submission" date="2025-08" db="UniProtKB">
        <authorList>
            <consortium name="Ensembl"/>
        </authorList>
    </citation>
    <scope>IDENTIFICATION</scope>
</reference>
<accession>A0A803VBQ4</accession>
<dbReference type="AlphaFoldDB" id="A0A803VBQ4"/>
<evidence type="ECO:0000256" key="1">
    <source>
        <dbReference type="SAM" id="MobiDB-lite"/>
    </source>
</evidence>
<feature type="compositionally biased region" description="Basic residues" evidence="1">
    <location>
        <begin position="98"/>
        <end position="111"/>
    </location>
</feature>
<protein>
    <submittedName>
        <fullName evidence="2">Uncharacterized protein</fullName>
    </submittedName>
</protein>